<protein>
    <submittedName>
        <fullName evidence="1">Uncharacterized protein</fullName>
    </submittedName>
</protein>
<gene>
    <name evidence="1" type="ORF">LCGC14_1194220</name>
</gene>
<name>A0A0F9LIT3_9ZZZZ</name>
<proteinExistence type="predicted"/>
<dbReference type="EMBL" id="LAZR01006087">
    <property type="protein sequence ID" value="KKM94844.1"/>
    <property type="molecule type" value="Genomic_DNA"/>
</dbReference>
<organism evidence="1">
    <name type="scientific">marine sediment metagenome</name>
    <dbReference type="NCBI Taxonomy" id="412755"/>
    <lineage>
        <taxon>unclassified sequences</taxon>
        <taxon>metagenomes</taxon>
        <taxon>ecological metagenomes</taxon>
    </lineage>
</organism>
<reference evidence="1" key="1">
    <citation type="journal article" date="2015" name="Nature">
        <title>Complex archaea that bridge the gap between prokaryotes and eukaryotes.</title>
        <authorList>
            <person name="Spang A."/>
            <person name="Saw J.H."/>
            <person name="Jorgensen S.L."/>
            <person name="Zaremba-Niedzwiedzka K."/>
            <person name="Martijn J."/>
            <person name="Lind A.E."/>
            <person name="van Eijk R."/>
            <person name="Schleper C."/>
            <person name="Guy L."/>
            <person name="Ettema T.J."/>
        </authorList>
    </citation>
    <scope>NUCLEOTIDE SEQUENCE</scope>
</reference>
<comment type="caution">
    <text evidence="1">The sequence shown here is derived from an EMBL/GenBank/DDBJ whole genome shotgun (WGS) entry which is preliminary data.</text>
</comment>
<sequence length="56" mass="6657">MKNQNKVNVKVTESLRTDLMNKKYKLKFDGIGTLIQAMYNLITKHKMWEELKEKGK</sequence>
<accession>A0A0F9LIT3</accession>
<evidence type="ECO:0000313" key="1">
    <source>
        <dbReference type="EMBL" id="KKM94844.1"/>
    </source>
</evidence>
<dbReference type="AlphaFoldDB" id="A0A0F9LIT3"/>